<feature type="compositionally biased region" description="Basic and acidic residues" evidence="6">
    <location>
        <begin position="246"/>
        <end position="265"/>
    </location>
</feature>
<dbReference type="Pfam" id="PF08879">
    <property type="entry name" value="WRC"/>
    <property type="match status" value="1"/>
</dbReference>
<name>A0AAW2TES4_SESRA</name>
<sequence length="536" mass="57894">MEKVAMEKGAKIGSGFGVSHKKSSSKSDFVSSMKMQQMGTEAEAEAFPSKICMMPAHHQETKPGRPFAGGDDDSGGGGVGGAGGGGVEPTTNNSGANEVVGNTYRDDVSSSHGGSENLAESTNMQPFDNFTPSYSSINPFKSPGAMAANVGFPFTAAQWKELERQAMIYKYMISSVPVPAHLLFPFSRNFADSSAACNGRYSRNGDPEPGRCKRTDGKKWRCSREVAPHQKYCERHLHRGRPRSRKPVEVKNNGESHHKETRLDQTRSLPTVQSSSTASQEFVAANQPLLLFNAKTDLTICTPSYNGTNRHLSLTVDEEMVGRDDSAEPPWLHSVEANMGLTNEGFSVYSSNNAPIFHQDYVEQQPWDVFTYPKIEGQTGFIDAWSVDNMNITDNRNLESCVSLNDGNVSPSLNLTMAMAAADVLGEEMRSIEMGTSVHHCDDDHKIKDSIWLSPVSWELFARGGPLGEALQPGSLAIGGSTPASPYNSISTPATTVSSPSGVLQRTLFSHSDGSVCNSPTLGPPLTSEAAIQWLN</sequence>
<evidence type="ECO:0000256" key="2">
    <source>
        <dbReference type="ARBA" id="ARBA00008122"/>
    </source>
</evidence>
<evidence type="ECO:0000256" key="4">
    <source>
        <dbReference type="PROSITE-ProRule" id="PRU01002"/>
    </source>
</evidence>
<proteinExistence type="inferred from homology"/>
<evidence type="ECO:0000256" key="6">
    <source>
        <dbReference type="SAM" id="MobiDB-lite"/>
    </source>
</evidence>
<dbReference type="GO" id="GO:0005634">
    <property type="term" value="C:nucleus"/>
    <property type="evidence" value="ECO:0007669"/>
    <property type="project" value="UniProtKB-SubCell"/>
</dbReference>
<keyword evidence="5" id="KW-0805">Transcription regulation</keyword>
<evidence type="ECO:0000259" key="8">
    <source>
        <dbReference type="PROSITE" id="PS51667"/>
    </source>
</evidence>
<dbReference type="GO" id="GO:0005524">
    <property type="term" value="F:ATP binding"/>
    <property type="evidence" value="ECO:0007669"/>
    <property type="project" value="UniProtKB-UniRule"/>
</dbReference>
<feature type="compositionally biased region" description="Polar residues" evidence="6">
    <location>
        <begin position="110"/>
        <end position="127"/>
    </location>
</feature>
<dbReference type="SMART" id="SM00951">
    <property type="entry name" value="QLQ"/>
    <property type="match status" value="1"/>
</dbReference>
<reference evidence="9" key="2">
    <citation type="journal article" date="2024" name="Plant">
        <title>Genomic evolution and insights into agronomic trait innovations of Sesamum species.</title>
        <authorList>
            <person name="Miao H."/>
            <person name="Wang L."/>
            <person name="Qu L."/>
            <person name="Liu H."/>
            <person name="Sun Y."/>
            <person name="Le M."/>
            <person name="Wang Q."/>
            <person name="Wei S."/>
            <person name="Zheng Y."/>
            <person name="Lin W."/>
            <person name="Duan Y."/>
            <person name="Cao H."/>
            <person name="Xiong S."/>
            <person name="Wang X."/>
            <person name="Wei L."/>
            <person name="Li C."/>
            <person name="Ma Q."/>
            <person name="Ju M."/>
            <person name="Zhao R."/>
            <person name="Li G."/>
            <person name="Mu C."/>
            <person name="Tian Q."/>
            <person name="Mei H."/>
            <person name="Zhang T."/>
            <person name="Gao T."/>
            <person name="Zhang H."/>
        </authorList>
    </citation>
    <scope>NUCLEOTIDE SEQUENCE</scope>
    <source>
        <strain evidence="9">G02</strain>
    </source>
</reference>
<accession>A0AAW2TES4</accession>
<dbReference type="PANTHER" id="PTHR31602">
    <property type="entry name" value="GROWTH-REGULATING FACTOR 5"/>
    <property type="match status" value="1"/>
</dbReference>
<dbReference type="InterPro" id="IPR014978">
    <property type="entry name" value="Gln-Leu-Gln_QLQ"/>
</dbReference>
<feature type="domain" description="QLQ" evidence="7">
    <location>
        <begin position="153"/>
        <end position="188"/>
    </location>
</feature>
<evidence type="ECO:0000259" key="7">
    <source>
        <dbReference type="PROSITE" id="PS51666"/>
    </source>
</evidence>
<feature type="compositionally biased region" description="Gly residues" evidence="6">
    <location>
        <begin position="75"/>
        <end position="87"/>
    </location>
</feature>
<feature type="compositionally biased region" description="Basic residues" evidence="6">
    <location>
        <begin position="236"/>
        <end position="245"/>
    </location>
</feature>
<evidence type="ECO:0000313" key="9">
    <source>
        <dbReference type="EMBL" id="KAL0403266.1"/>
    </source>
</evidence>
<dbReference type="GO" id="GO:0099402">
    <property type="term" value="P:plant organ development"/>
    <property type="evidence" value="ECO:0007669"/>
    <property type="project" value="UniProtKB-ARBA"/>
</dbReference>
<comment type="caution">
    <text evidence="9">The sequence shown here is derived from an EMBL/GenBank/DDBJ whole genome shotgun (WGS) entry which is preliminary data.</text>
</comment>
<comment type="similarity">
    <text evidence="2 5">Belongs to the GRF family.</text>
</comment>
<comment type="function">
    <text evidence="5">Transcription activator.</text>
</comment>
<keyword evidence="5" id="KW-0804">Transcription</keyword>
<feature type="domain" description="WRC" evidence="8">
    <location>
        <begin position="206"/>
        <end position="250"/>
    </location>
</feature>
<dbReference type="InterPro" id="IPR014977">
    <property type="entry name" value="WRC_dom"/>
</dbReference>
<comment type="domain">
    <text evidence="5">The QLQ domain and WRC domain may be involved in protein-protein interaction and DNA-binding, respectively.</text>
</comment>
<keyword evidence="3 4" id="KW-0539">Nucleus</keyword>
<dbReference type="PANTHER" id="PTHR31602:SF101">
    <property type="entry name" value="GROWTH-REGULATING FACTOR 7"/>
    <property type="match status" value="1"/>
</dbReference>
<comment type="subcellular location">
    <subcellularLocation>
        <location evidence="1 4 5">Nucleus</location>
    </subcellularLocation>
</comment>
<keyword evidence="5" id="KW-0010">Activator</keyword>
<organism evidence="9">
    <name type="scientific">Sesamum radiatum</name>
    <name type="common">Black benniseed</name>
    <dbReference type="NCBI Taxonomy" id="300843"/>
    <lineage>
        <taxon>Eukaryota</taxon>
        <taxon>Viridiplantae</taxon>
        <taxon>Streptophyta</taxon>
        <taxon>Embryophyta</taxon>
        <taxon>Tracheophyta</taxon>
        <taxon>Spermatophyta</taxon>
        <taxon>Magnoliopsida</taxon>
        <taxon>eudicotyledons</taxon>
        <taxon>Gunneridae</taxon>
        <taxon>Pentapetalae</taxon>
        <taxon>asterids</taxon>
        <taxon>lamiids</taxon>
        <taxon>Lamiales</taxon>
        <taxon>Pedaliaceae</taxon>
        <taxon>Sesamum</taxon>
    </lineage>
</organism>
<evidence type="ECO:0000256" key="1">
    <source>
        <dbReference type="ARBA" id="ARBA00004123"/>
    </source>
</evidence>
<dbReference type="PROSITE" id="PS51666">
    <property type="entry name" value="QLQ"/>
    <property type="match status" value="1"/>
</dbReference>
<dbReference type="GO" id="GO:0006351">
    <property type="term" value="P:DNA-templated transcription"/>
    <property type="evidence" value="ECO:0007669"/>
    <property type="project" value="UniProtKB-UniRule"/>
</dbReference>
<feature type="region of interest" description="Disordered" evidence="6">
    <location>
        <begin position="58"/>
        <end position="127"/>
    </location>
</feature>
<dbReference type="InterPro" id="IPR031137">
    <property type="entry name" value="GRF"/>
</dbReference>
<gene>
    <name evidence="9" type="ORF">Sradi_1967400</name>
</gene>
<evidence type="ECO:0000256" key="5">
    <source>
        <dbReference type="RuleBase" id="RU367127"/>
    </source>
</evidence>
<feature type="region of interest" description="Disordered" evidence="6">
    <location>
        <begin position="236"/>
        <end position="274"/>
    </location>
</feature>
<feature type="short sequence motif" description="Bipartite nuclear localization signal" evidence="4">
    <location>
        <begin position="239"/>
        <end position="246"/>
    </location>
</feature>
<evidence type="ECO:0000256" key="3">
    <source>
        <dbReference type="ARBA" id="ARBA00023242"/>
    </source>
</evidence>
<dbReference type="PROSITE" id="PS51667">
    <property type="entry name" value="WRC"/>
    <property type="match status" value="1"/>
</dbReference>
<dbReference type="EMBL" id="JACGWJ010000008">
    <property type="protein sequence ID" value="KAL0403266.1"/>
    <property type="molecule type" value="Genomic_DNA"/>
</dbReference>
<protein>
    <recommendedName>
        <fullName evidence="5">Growth-regulating factor</fullName>
    </recommendedName>
</protein>
<reference evidence="9" key="1">
    <citation type="submission" date="2020-06" db="EMBL/GenBank/DDBJ databases">
        <authorList>
            <person name="Li T."/>
            <person name="Hu X."/>
            <person name="Zhang T."/>
            <person name="Song X."/>
            <person name="Zhang H."/>
            <person name="Dai N."/>
            <person name="Sheng W."/>
            <person name="Hou X."/>
            <person name="Wei L."/>
        </authorList>
    </citation>
    <scope>NUCLEOTIDE SEQUENCE</scope>
    <source>
        <strain evidence="9">G02</strain>
        <tissue evidence="9">Leaf</tissue>
    </source>
</reference>
<dbReference type="GO" id="GO:0006355">
    <property type="term" value="P:regulation of DNA-templated transcription"/>
    <property type="evidence" value="ECO:0007669"/>
    <property type="project" value="InterPro"/>
</dbReference>
<feature type="short sequence motif" description="Bipartite nuclear localization signal" evidence="4">
    <location>
        <begin position="211"/>
        <end position="221"/>
    </location>
</feature>
<dbReference type="Pfam" id="PF08880">
    <property type="entry name" value="QLQ"/>
    <property type="match status" value="1"/>
</dbReference>
<dbReference type="AlphaFoldDB" id="A0AAW2TES4"/>